<dbReference type="GO" id="GO:0009338">
    <property type="term" value="C:exodeoxyribonuclease V complex"/>
    <property type="evidence" value="ECO:0007669"/>
    <property type="project" value="InterPro"/>
</dbReference>
<proteinExistence type="inferred from homology"/>
<evidence type="ECO:0000256" key="1">
    <source>
        <dbReference type="ARBA" id="ARBA00022722"/>
    </source>
</evidence>
<gene>
    <name evidence="10" type="primary">recC</name>
    <name evidence="13" type="ORF">B9Z44_10320</name>
</gene>
<name>A0A315EPU5_9BURK</name>
<keyword evidence="9 10" id="KW-0234">DNA repair</keyword>
<dbReference type="RefSeq" id="WP_108402386.1">
    <property type="nucleotide sequence ID" value="NZ_NESP01000001.1"/>
</dbReference>
<comment type="similarity">
    <text evidence="10">Belongs to the RecC family.</text>
</comment>
<dbReference type="SUPFAM" id="SSF52540">
    <property type="entry name" value="P-loop containing nucleoside triphosphate hydrolases"/>
    <property type="match status" value="2"/>
</dbReference>
<dbReference type="Gene3D" id="3.40.50.10930">
    <property type="match status" value="1"/>
</dbReference>
<dbReference type="GO" id="GO:0008854">
    <property type="term" value="F:exodeoxyribonuclease V activity"/>
    <property type="evidence" value="ECO:0007669"/>
    <property type="project" value="InterPro"/>
</dbReference>
<evidence type="ECO:0000256" key="11">
    <source>
        <dbReference type="SAM" id="MobiDB-lite"/>
    </source>
</evidence>
<dbReference type="PIRSF" id="PIRSF000980">
    <property type="entry name" value="RecC"/>
    <property type="match status" value="1"/>
</dbReference>
<comment type="miscellaneous">
    <text evidence="10">In the RecBCD complex, RecB has a slow 3'-5' helicase, an exonuclease activity and loads RecA onto ssDNA, RecD has a fast 5'-3' helicase activity, while RecC stimulates the ATPase and processivity of the RecB helicase and contributes to recognition of the Chi site.</text>
</comment>
<protein>
    <recommendedName>
        <fullName evidence="10">RecBCD enzyme subunit RecC</fullName>
    </recommendedName>
    <alternativeName>
        <fullName evidence="10">Exonuclease V subunit RecC</fullName>
        <shortName evidence="10">ExoV subunit RecC</shortName>
    </alternativeName>
    <alternativeName>
        <fullName evidence="10">Helicase/nuclease RecBCD subunit RecC</fullName>
    </alternativeName>
</protein>
<evidence type="ECO:0000313" key="13">
    <source>
        <dbReference type="EMBL" id="PUE59936.1"/>
    </source>
</evidence>
<dbReference type="PANTHER" id="PTHR30591">
    <property type="entry name" value="RECBCD ENZYME SUBUNIT RECC"/>
    <property type="match status" value="1"/>
</dbReference>
<dbReference type="GO" id="GO:0005524">
    <property type="term" value="F:ATP binding"/>
    <property type="evidence" value="ECO:0007669"/>
    <property type="project" value="UniProtKB-UniRule"/>
</dbReference>
<dbReference type="Gene3D" id="1.10.10.990">
    <property type="match status" value="1"/>
</dbReference>
<dbReference type="GO" id="GO:0003678">
    <property type="term" value="F:DNA helicase activity"/>
    <property type="evidence" value="ECO:0007669"/>
    <property type="project" value="UniProtKB-UniRule"/>
</dbReference>
<evidence type="ECO:0000256" key="7">
    <source>
        <dbReference type="ARBA" id="ARBA00022840"/>
    </source>
</evidence>
<dbReference type="AlphaFoldDB" id="A0A315EPU5"/>
<feature type="compositionally biased region" description="Polar residues" evidence="11">
    <location>
        <begin position="859"/>
        <end position="868"/>
    </location>
</feature>
<comment type="subunit">
    <text evidence="10">Heterotrimer of RecB, RecC and RecD. All subunits contribute to DNA-binding.</text>
</comment>
<dbReference type="InterPro" id="IPR011335">
    <property type="entry name" value="Restrct_endonuc-II-like"/>
</dbReference>
<dbReference type="SUPFAM" id="SSF52980">
    <property type="entry name" value="Restriction endonuclease-like"/>
    <property type="match status" value="1"/>
</dbReference>
<keyword evidence="2 10" id="KW-0547">Nucleotide-binding</keyword>
<evidence type="ECO:0000256" key="2">
    <source>
        <dbReference type="ARBA" id="ARBA00022741"/>
    </source>
</evidence>
<dbReference type="Gene3D" id="3.40.50.300">
    <property type="entry name" value="P-loop containing nucleotide triphosphate hydrolases"/>
    <property type="match status" value="1"/>
</dbReference>
<dbReference type="Pfam" id="PF04257">
    <property type="entry name" value="Exonuc_V_gamma"/>
    <property type="match status" value="1"/>
</dbReference>
<dbReference type="PANTHER" id="PTHR30591:SF1">
    <property type="entry name" value="RECBCD ENZYME SUBUNIT RECC"/>
    <property type="match status" value="1"/>
</dbReference>
<keyword evidence="5 10" id="KW-0347">Helicase</keyword>
<dbReference type="InterPro" id="IPR006697">
    <property type="entry name" value="RecC"/>
</dbReference>
<dbReference type="EMBL" id="NESP01000001">
    <property type="protein sequence ID" value="PUE59936.1"/>
    <property type="molecule type" value="Genomic_DNA"/>
</dbReference>
<evidence type="ECO:0000256" key="6">
    <source>
        <dbReference type="ARBA" id="ARBA00022839"/>
    </source>
</evidence>
<comment type="caution">
    <text evidence="13">The sequence shown here is derived from an EMBL/GenBank/DDBJ whole genome shotgun (WGS) entry which is preliminary data.</text>
</comment>
<evidence type="ECO:0000259" key="12">
    <source>
        <dbReference type="Pfam" id="PF17946"/>
    </source>
</evidence>
<keyword evidence="4 10" id="KW-0378">Hydrolase</keyword>
<feature type="domain" description="RecC C-terminal" evidence="12">
    <location>
        <begin position="880"/>
        <end position="1118"/>
    </location>
</feature>
<dbReference type="GO" id="GO:0003677">
    <property type="term" value="F:DNA binding"/>
    <property type="evidence" value="ECO:0007669"/>
    <property type="project" value="UniProtKB-UniRule"/>
</dbReference>
<dbReference type="HAMAP" id="MF_01486">
    <property type="entry name" value="RecC"/>
    <property type="match status" value="1"/>
</dbReference>
<feature type="region of interest" description="Disordered" evidence="11">
    <location>
        <begin position="859"/>
        <end position="880"/>
    </location>
</feature>
<accession>A0A315EPU5</accession>
<reference evidence="13 14" key="1">
    <citation type="submission" date="2017-04" db="EMBL/GenBank/DDBJ databases">
        <title>Unexpected and diverse lifestyles within the genus Limnohabitans.</title>
        <authorList>
            <person name="Kasalicky V."/>
            <person name="Mehrshad M."/>
            <person name="Andrei S.-A."/>
            <person name="Salcher M."/>
            <person name="Kratochvilova H."/>
            <person name="Simek K."/>
            <person name="Ghai R."/>
        </authorList>
    </citation>
    <scope>NUCLEOTIDE SEQUENCE [LARGE SCALE GENOMIC DNA]</scope>
    <source>
        <strain evidence="13 14">MWH-C5</strain>
    </source>
</reference>
<evidence type="ECO:0000256" key="8">
    <source>
        <dbReference type="ARBA" id="ARBA00023125"/>
    </source>
</evidence>
<dbReference type="InterPro" id="IPR013986">
    <property type="entry name" value="DExx_box_DNA_helicase_dom_sf"/>
</dbReference>
<dbReference type="InterPro" id="IPR027417">
    <property type="entry name" value="P-loop_NTPase"/>
</dbReference>
<evidence type="ECO:0000256" key="3">
    <source>
        <dbReference type="ARBA" id="ARBA00022763"/>
    </source>
</evidence>
<comment type="function">
    <text evidence="10">A helicase/nuclease that prepares dsDNA breaks (DSB) for recombinational DNA repair. Binds to DSBs and unwinds DNA via a highly rapid and processive ATP-dependent bidirectional helicase activity. Unwinds dsDNA until it encounters a Chi (crossover hotspot instigator) sequence from the 3' direction. Cuts ssDNA a few nucleotides 3' to the Chi site. The properties and activities of the enzyme are changed at Chi. The Chi-altered holoenzyme produces a long 3'-ssDNA overhang and facilitates RecA-binding to the ssDNA for homologous DNA recombination and repair. Holoenzyme degrades any linearized DNA that is unable to undergo homologous recombination. In the holoenzyme this subunit recognizes the wild-type Chi sequence, and when added to isolated RecB increases its ATP-dependent helicase processivity.</text>
</comment>
<keyword evidence="6 10" id="KW-0269">Exonuclease</keyword>
<dbReference type="Gene3D" id="1.10.10.160">
    <property type="match status" value="1"/>
</dbReference>
<keyword evidence="7 10" id="KW-0067">ATP-binding</keyword>
<keyword evidence="3 10" id="KW-0227">DNA damage</keyword>
<evidence type="ECO:0000256" key="4">
    <source>
        <dbReference type="ARBA" id="ARBA00022801"/>
    </source>
</evidence>
<organism evidence="13 14">
    <name type="scientific">Limnohabitans curvus</name>
    <dbReference type="NCBI Taxonomy" id="323423"/>
    <lineage>
        <taxon>Bacteria</taxon>
        <taxon>Pseudomonadati</taxon>
        <taxon>Pseudomonadota</taxon>
        <taxon>Betaproteobacteria</taxon>
        <taxon>Burkholderiales</taxon>
        <taxon>Comamonadaceae</taxon>
        <taxon>Limnohabitans</taxon>
    </lineage>
</organism>
<keyword evidence="1 10" id="KW-0540">Nuclease</keyword>
<evidence type="ECO:0000256" key="9">
    <source>
        <dbReference type="ARBA" id="ARBA00023204"/>
    </source>
</evidence>
<dbReference type="GO" id="GO:0000724">
    <property type="term" value="P:double-strand break repair via homologous recombination"/>
    <property type="evidence" value="ECO:0007669"/>
    <property type="project" value="UniProtKB-UniRule"/>
</dbReference>
<sequence length="1206" mass="134978">MSSPHAIGFMVLHSNQLEGLRELAVQFIRNHPLPVLAPEVLLVQSNGMKHWLELALAKDLGICAATQVELPSAKLWQIYRAVLGPSNVPAHMPLDKSPLVWRIMRLLPSLLAKPSFAPLKNYLGQAEADTSPMNRRAYQLAAQLADVLDGYQNYRADWLEDWANHKDTLRTQAGMATPLPTAQSWQPELWRDLLDDLAADAEVKAELQHSYSSRAKVHEAFMTKMATLPEGQRPVRVPHRIMVFGVTSLPMQTVQALAALGRVCQVLMLVQNPCQHYWGHVVESRVPLAKLSKQRQAHKAGLPVPQDDGSLSEADQYTLHTDTHPLLAAWGKHGRDYLHLLDGFDDVDQYKGQFNRVDVFVDPADTAAHEGREPTMLEHLQSSLLNLAPLPDHLTDVPADDTSVRFVQTHSAQREIEVLHDRLLAWLDADPTLKPADIMVMVPDMANFAPHIHAVFGRFASNDPRHLPYTVADTTPRTEPLVQALDTLLQLPQLRVTRVEWQSLFEVAAVRERFGLEEHDVAQLDTWLADAGVRWGLDAPHRKPWGIAPDMADANQNSWLFGVERLLLGYAVGTSRLVSTDAAHSDNTHDTLATPWRDTLPQPGVGGLDARVVDGLLQWLRHTQIALIKLRQEHTPTEWVAVLQQLVALFFKPSDEADERLIERVMAPLETWLAECQLARLDSPLPLVVVREHWMAQLQQPAMQRRFFGGGVQFATLMPMRSIPFKCVCLLGMNDGDYPRSQTPRDFDLMSDAAHAGSTQSHWRAGDRSRREDDRYLFLEALLSARDKLYISWQGRRTTDHEIKPPSVLVAQLMDYLNAVWTRDGDVACDAPLQPLQAFSQAYFRQGTGVQTYAADWQQAQSNSNSKTPRTKNETADQAPTELTLKQLNRLLKQPVDVFVRDRLRLHLDTPEAASAQEEPFALDHLDSYTLTQSIVQAPDPEHALQVLRLSGELALAGFGQAQQDMLLQQRDELLERFDEIVKDWPMDVPVQSSHFALGAHNLSAEWANGQQIWKSNADQSAWLQVEMRPGSVLEGKEKAKHPRAQTLTTLWLNHLVACASGTPTTSVQIGLNGAVQLDALSQSDALAELQNLVTLYQEAWHKPLPVARKTACAFVMAMPAHQDEEQKNNQAQSATDIALQAAQVVFDGNRNLTGEYESSTTLQRVFHSFADLQNDLPNMAQRVYGAMVKNARLLSATKITEEADA</sequence>
<dbReference type="Pfam" id="PF17946">
    <property type="entry name" value="RecC_C"/>
    <property type="match status" value="1"/>
</dbReference>
<dbReference type="InterPro" id="IPR041500">
    <property type="entry name" value="RecC_C"/>
</dbReference>
<keyword evidence="14" id="KW-1185">Reference proteome</keyword>
<evidence type="ECO:0000313" key="14">
    <source>
        <dbReference type="Proteomes" id="UP000251341"/>
    </source>
</evidence>
<evidence type="ECO:0000256" key="10">
    <source>
        <dbReference type="HAMAP-Rule" id="MF_01486"/>
    </source>
</evidence>
<evidence type="ECO:0000256" key="5">
    <source>
        <dbReference type="ARBA" id="ARBA00022806"/>
    </source>
</evidence>
<dbReference type="NCBIfam" id="TIGR01450">
    <property type="entry name" value="recC"/>
    <property type="match status" value="1"/>
</dbReference>
<dbReference type="Gene3D" id="1.10.486.10">
    <property type="entry name" value="PCRA, domain 4"/>
    <property type="match status" value="1"/>
</dbReference>
<keyword evidence="8 10" id="KW-0238">DNA-binding</keyword>
<dbReference type="Proteomes" id="UP000251341">
    <property type="component" value="Unassembled WGS sequence"/>
</dbReference>